<sequence>MKKLIGRFCQGLSLALICSMALGACSTGPKMADSL</sequence>
<comment type="caution">
    <text evidence="1">The sequence shown here is derived from an EMBL/GenBank/DDBJ whole genome shotgun (WGS) entry which is preliminary data.</text>
</comment>
<name>A0A7X5N698_XANPE</name>
<proteinExistence type="predicted"/>
<organism evidence="1 2">
    <name type="scientific">Xanthomonas perforans</name>
    <dbReference type="NCBI Taxonomy" id="442694"/>
    <lineage>
        <taxon>Bacteria</taxon>
        <taxon>Pseudomonadati</taxon>
        <taxon>Pseudomonadota</taxon>
        <taxon>Gammaproteobacteria</taxon>
        <taxon>Lysobacterales</taxon>
        <taxon>Lysobacteraceae</taxon>
        <taxon>Xanthomonas</taxon>
    </lineage>
</organism>
<evidence type="ECO:0000313" key="1">
    <source>
        <dbReference type="EMBL" id="NEL81669.1"/>
    </source>
</evidence>
<reference evidence="1 2" key="1">
    <citation type="submission" date="2019-11" db="EMBL/GenBank/DDBJ databases">
        <title>Genome-resolved metagenomics to study the prevalence of co-infection and intraspecific heterogeneity among plant pathogen metapopulations.</title>
        <authorList>
            <person name="Newberry E."/>
            <person name="Bhandari R."/>
            <person name="Kemble J."/>
            <person name="Sikora E."/>
            <person name="Potnis N."/>
        </authorList>
    </citation>
    <scope>NUCLEOTIDE SEQUENCE [LARGE SCALE GENOMIC DNA]</scope>
    <source>
        <strain evidence="1">Xp_Tom_Tuscaloosa_18b</strain>
    </source>
</reference>
<feature type="non-terminal residue" evidence="1">
    <location>
        <position position="35"/>
    </location>
</feature>
<protein>
    <submittedName>
        <fullName evidence="1">Polysaccharide export protein</fullName>
    </submittedName>
</protein>
<dbReference type="PROSITE" id="PS51257">
    <property type="entry name" value="PROKAR_LIPOPROTEIN"/>
    <property type="match status" value="1"/>
</dbReference>
<dbReference type="EMBL" id="JAAGYU010002836">
    <property type="protein sequence ID" value="NEL81669.1"/>
    <property type="molecule type" value="Genomic_DNA"/>
</dbReference>
<accession>A0A7X5N698</accession>
<dbReference type="AlphaFoldDB" id="A0A7X5N698"/>
<dbReference type="Proteomes" id="UP000471082">
    <property type="component" value="Unassembled WGS sequence"/>
</dbReference>
<gene>
    <name evidence="1" type="ORF">G3W61_35975</name>
</gene>
<evidence type="ECO:0000313" key="2">
    <source>
        <dbReference type="Proteomes" id="UP000471082"/>
    </source>
</evidence>